<evidence type="ECO:0000256" key="1">
    <source>
        <dbReference type="SAM" id="Phobius"/>
    </source>
</evidence>
<dbReference type="AlphaFoldDB" id="A0A1M5RJC0"/>
<name>A0A1M5RJC0_9FIRM</name>
<reference evidence="3" key="1">
    <citation type="submission" date="2016-11" db="EMBL/GenBank/DDBJ databases">
        <authorList>
            <person name="Varghese N."/>
            <person name="Submissions S."/>
        </authorList>
    </citation>
    <scope>NUCLEOTIDE SEQUENCE [LARGE SCALE GENOMIC DNA]</scope>
    <source>
        <strain evidence="3">DSM 11003</strain>
    </source>
</reference>
<evidence type="ECO:0000313" key="2">
    <source>
        <dbReference type="EMBL" id="SHH26375.1"/>
    </source>
</evidence>
<dbReference type="Proteomes" id="UP000242329">
    <property type="component" value="Unassembled WGS sequence"/>
</dbReference>
<dbReference type="OrthoDB" id="180075at2"/>
<dbReference type="RefSeq" id="WP_073093413.1">
    <property type="nucleotide sequence ID" value="NZ_FQWY01000050.1"/>
</dbReference>
<accession>A0A1M5RJC0</accession>
<feature type="transmembrane region" description="Helical" evidence="1">
    <location>
        <begin position="331"/>
        <end position="349"/>
    </location>
</feature>
<keyword evidence="1" id="KW-1133">Transmembrane helix</keyword>
<keyword evidence="1" id="KW-0812">Transmembrane</keyword>
<keyword evidence="1" id="KW-0472">Membrane</keyword>
<protein>
    <recommendedName>
        <fullName evidence="4">DUF155 domain-containing protein</fullName>
    </recommendedName>
</protein>
<sequence>MFAAYFYRIYETGKEIDLDLLEKEMSDDHNISRQRFLRVKPSSIQLDVPPLLINLGNLAISHRKNKIVLQAKARIYDIGAVSICLSYENKGNIPADLTDFALSFAGQKGLEDAFSLYIDILANTLSAYLGEIKIDPDFYEDYTIYRITSPEEVTDPMPVLMGEKTDFSPQMRQQIMNNTLSYSRDDFAIISWDTALLCDPEDPEDLRDLIEFANVQLLELRYYDAILNRHMEKMYADIEEAEKLSRYARLRLYRQIMTELMEIIADITEVTEKIKNFIKITEDIYYARVYETTLRVLRTYQWSESLTRTTNVIYQNYSLLSNEVNVQHSNFLEWIIIILIALEFLFAILQTVF</sequence>
<proteinExistence type="predicted"/>
<dbReference type="EMBL" id="FQWY01000050">
    <property type="protein sequence ID" value="SHH26375.1"/>
    <property type="molecule type" value="Genomic_DNA"/>
</dbReference>
<evidence type="ECO:0008006" key="4">
    <source>
        <dbReference type="Google" id="ProtNLM"/>
    </source>
</evidence>
<evidence type="ECO:0000313" key="3">
    <source>
        <dbReference type="Proteomes" id="UP000242329"/>
    </source>
</evidence>
<gene>
    <name evidence="2" type="ORF">SAMN02745221_02050</name>
</gene>
<organism evidence="2 3">
    <name type="scientific">Thermosyntropha lipolytica DSM 11003</name>
    <dbReference type="NCBI Taxonomy" id="1123382"/>
    <lineage>
        <taxon>Bacteria</taxon>
        <taxon>Bacillati</taxon>
        <taxon>Bacillota</taxon>
        <taxon>Clostridia</taxon>
        <taxon>Eubacteriales</taxon>
        <taxon>Syntrophomonadaceae</taxon>
        <taxon>Thermosyntropha</taxon>
    </lineage>
</organism>
<keyword evidence="3" id="KW-1185">Reference proteome</keyword>